<evidence type="ECO:0000313" key="2">
    <source>
        <dbReference type="EMBL" id="ETM98073.1"/>
    </source>
</evidence>
<dbReference type="GeneID" id="20193337"/>
<gene>
    <name evidence="2" type="ORF">PPTG_24738</name>
</gene>
<feature type="region of interest" description="Disordered" evidence="1">
    <location>
        <begin position="1"/>
        <end position="33"/>
    </location>
</feature>
<sequence length="83" mass="9288">MSILQRGSVTRGARLARPADKMPRAPGKRDVTPQKRVTIGLYLAGLSENGRLPRGSKKLVMQTFKISRGSADSIWRLRRIQTQ</sequence>
<organism evidence="2 3">
    <name type="scientific">Phytophthora nicotianae (strain INRA-310)</name>
    <name type="common">Phytophthora parasitica</name>
    <dbReference type="NCBI Taxonomy" id="761204"/>
    <lineage>
        <taxon>Eukaryota</taxon>
        <taxon>Sar</taxon>
        <taxon>Stramenopiles</taxon>
        <taxon>Oomycota</taxon>
        <taxon>Peronosporomycetes</taxon>
        <taxon>Peronosporales</taxon>
        <taxon>Peronosporaceae</taxon>
        <taxon>Phytophthora</taxon>
    </lineage>
</organism>
<dbReference type="OMA" id="ARPADKM"/>
<evidence type="ECO:0000256" key="1">
    <source>
        <dbReference type="SAM" id="MobiDB-lite"/>
    </source>
</evidence>
<feature type="compositionally biased region" description="Basic and acidic residues" evidence="1">
    <location>
        <begin position="17"/>
        <end position="33"/>
    </location>
</feature>
<accession>W2PCX5</accession>
<reference evidence="3" key="1">
    <citation type="submission" date="2011-12" db="EMBL/GenBank/DDBJ databases">
        <authorList>
            <consortium name="The Broad Institute Genome Sequencing Platform"/>
            <person name="Russ C."/>
            <person name="Tyler B."/>
            <person name="Panabieres F."/>
            <person name="Shan W."/>
            <person name="Tripathy S."/>
            <person name="Grunwald N."/>
            <person name="Machado M."/>
            <person name="Young S.K."/>
            <person name="Zeng Q."/>
            <person name="Gargeya S."/>
            <person name="Fitzgerald M."/>
            <person name="Haas B."/>
            <person name="Abouelleil A."/>
            <person name="Alvarado L."/>
            <person name="Arachchi H.M."/>
            <person name="Berlin A."/>
            <person name="Chapman S.B."/>
            <person name="Gearin G."/>
            <person name="Goldberg J."/>
            <person name="Griggs A."/>
            <person name="Gujja S."/>
            <person name="Hansen M."/>
            <person name="Heiman D."/>
            <person name="Howarth C."/>
            <person name="Larimer J."/>
            <person name="Lui A."/>
            <person name="MacDonald P.J.P."/>
            <person name="McCowen C."/>
            <person name="Montmayeur A."/>
            <person name="Murphy C."/>
            <person name="Neiman D."/>
            <person name="Pearson M."/>
            <person name="Priest M."/>
            <person name="Roberts A."/>
            <person name="Saif S."/>
            <person name="Shea T."/>
            <person name="Sisk P."/>
            <person name="Stolte C."/>
            <person name="Sykes S."/>
            <person name="Wortman J."/>
            <person name="Nusbaum C."/>
            <person name="Birren B."/>
        </authorList>
    </citation>
    <scope>NUCLEOTIDE SEQUENCE [LARGE SCALE GENOMIC DNA]</scope>
    <source>
        <strain evidence="3">INRA-310</strain>
    </source>
</reference>
<dbReference type="VEuPathDB" id="FungiDB:PPTG_24738"/>
<evidence type="ECO:0000313" key="3">
    <source>
        <dbReference type="Proteomes" id="UP000018817"/>
    </source>
</evidence>
<dbReference type="Proteomes" id="UP000018817">
    <property type="component" value="Unassembled WGS sequence"/>
</dbReference>
<reference evidence="2 3" key="2">
    <citation type="submission" date="2013-11" db="EMBL/GenBank/DDBJ databases">
        <title>The Genome Sequence of Phytophthora parasitica INRA-310.</title>
        <authorList>
            <consortium name="The Broad Institute Genomics Platform"/>
            <person name="Russ C."/>
            <person name="Tyler B."/>
            <person name="Panabieres F."/>
            <person name="Shan W."/>
            <person name="Tripathy S."/>
            <person name="Grunwald N."/>
            <person name="Machado M."/>
            <person name="Johnson C.S."/>
            <person name="Arredondo F."/>
            <person name="Hong C."/>
            <person name="Coffey M."/>
            <person name="Young S.K."/>
            <person name="Zeng Q."/>
            <person name="Gargeya S."/>
            <person name="Fitzgerald M."/>
            <person name="Abouelleil A."/>
            <person name="Alvarado L."/>
            <person name="Chapman S.B."/>
            <person name="Gainer-Dewar J."/>
            <person name="Goldberg J."/>
            <person name="Griggs A."/>
            <person name="Gujja S."/>
            <person name="Hansen M."/>
            <person name="Howarth C."/>
            <person name="Imamovic A."/>
            <person name="Ireland A."/>
            <person name="Larimer J."/>
            <person name="McCowan C."/>
            <person name="Murphy C."/>
            <person name="Pearson M."/>
            <person name="Poon T.W."/>
            <person name="Priest M."/>
            <person name="Roberts A."/>
            <person name="Saif S."/>
            <person name="Shea T."/>
            <person name="Sykes S."/>
            <person name="Wortman J."/>
            <person name="Nusbaum C."/>
            <person name="Birren B."/>
        </authorList>
    </citation>
    <scope>NUCLEOTIDE SEQUENCE [LARGE SCALE GENOMIC DNA]</scope>
    <source>
        <strain evidence="2 3">INRA-310</strain>
    </source>
</reference>
<dbReference type="OrthoDB" id="124427at2759"/>
<dbReference type="AlphaFoldDB" id="W2PCX5"/>
<proteinExistence type="predicted"/>
<dbReference type="RefSeq" id="XP_008916633.1">
    <property type="nucleotide sequence ID" value="XM_008918385.1"/>
</dbReference>
<name>W2PCX5_PHYN3</name>
<protein>
    <submittedName>
        <fullName evidence="2">Uncharacterized protein</fullName>
    </submittedName>
</protein>
<dbReference type="EMBL" id="KI669756">
    <property type="protein sequence ID" value="ETM98073.1"/>
    <property type="molecule type" value="Genomic_DNA"/>
</dbReference>